<dbReference type="GO" id="GO:0007165">
    <property type="term" value="P:signal transduction"/>
    <property type="evidence" value="ECO:0007669"/>
    <property type="project" value="InterPro"/>
</dbReference>
<gene>
    <name evidence="4" type="ORF">PHAECO_LOCUS11474</name>
</gene>
<feature type="compositionally biased region" description="Low complexity" evidence="1">
    <location>
        <begin position="847"/>
        <end position="878"/>
    </location>
</feature>
<feature type="compositionally biased region" description="Polar residues" evidence="1">
    <location>
        <begin position="550"/>
        <end position="562"/>
    </location>
</feature>
<dbReference type="CDD" id="cd01259">
    <property type="entry name" value="PH_APBB1IP"/>
    <property type="match status" value="1"/>
</dbReference>
<evidence type="ECO:0000259" key="2">
    <source>
        <dbReference type="SMART" id="SM00233"/>
    </source>
</evidence>
<dbReference type="AlphaFoldDB" id="A0A9P0DSD3"/>
<dbReference type="Pfam" id="PF21989">
    <property type="entry name" value="RA_2"/>
    <property type="match status" value="1"/>
</dbReference>
<dbReference type="Pfam" id="PF00169">
    <property type="entry name" value="PH"/>
    <property type="match status" value="1"/>
</dbReference>
<evidence type="ECO:0000313" key="5">
    <source>
        <dbReference type="Proteomes" id="UP001153737"/>
    </source>
</evidence>
<evidence type="ECO:0000313" key="4">
    <source>
        <dbReference type="EMBL" id="CAH1176072.1"/>
    </source>
</evidence>
<keyword evidence="5" id="KW-1185">Reference proteome</keyword>
<feature type="region of interest" description="Disordered" evidence="1">
    <location>
        <begin position="513"/>
        <end position="942"/>
    </location>
</feature>
<dbReference type="InterPro" id="IPR039665">
    <property type="entry name" value="PH_APBB1IP"/>
</dbReference>
<dbReference type="GO" id="GO:0048699">
    <property type="term" value="P:generation of neurons"/>
    <property type="evidence" value="ECO:0007669"/>
    <property type="project" value="UniProtKB-ARBA"/>
</dbReference>
<accession>A0A9P0DSD3</accession>
<feature type="compositionally biased region" description="Gly residues" evidence="1">
    <location>
        <begin position="746"/>
        <end position="756"/>
    </location>
</feature>
<evidence type="ECO:0000256" key="1">
    <source>
        <dbReference type="SAM" id="MobiDB-lite"/>
    </source>
</evidence>
<feature type="compositionally biased region" description="Pro residues" evidence="1">
    <location>
        <begin position="695"/>
        <end position="704"/>
    </location>
</feature>
<feature type="compositionally biased region" description="Low complexity" evidence="1">
    <location>
        <begin position="452"/>
        <end position="476"/>
    </location>
</feature>
<dbReference type="InterPro" id="IPR029071">
    <property type="entry name" value="Ubiquitin-like_domsf"/>
</dbReference>
<feature type="region of interest" description="Disordered" evidence="1">
    <location>
        <begin position="1023"/>
        <end position="1060"/>
    </location>
</feature>
<feature type="compositionally biased region" description="Polar residues" evidence="1">
    <location>
        <begin position="425"/>
        <end position="451"/>
    </location>
</feature>
<feature type="region of interest" description="Disordered" evidence="1">
    <location>
        <begin position="32"/>
        <end position="112"/>
    </location>
</feature>
<organism evidence="4 5">
    <name type="scientific">Phaedon cochleariae</name>
    <name type="common">Mustard beetle</name>
    <dbReference type="NCBI Taxonomy" id="80249"/>
    <lineage>
        <taxon>Eukaryota</taxon>
        <taxon>Metazoa</taxon>
        <taxon>Ecdysozoa</taxon>
        <taxon>Arthropoda</taxon>
        <taxon>Hexapoda</taxon>
        <taxon>Insecta</taxon>
        <taxon>Pterygota</taxon>
        <taxon>Neoptera</taxon>
        <taxon>Endopterygota</taxon>
        <taxon>Coleoptera</taxon>
        <taxon>Polyphaga</taxon>
        <taxon>Cucujiformia</taxon>
        <taxon>Chrysomeloidea</taxon>
        <taxon>Chrysomelidae</taxon>
        <taxon>Chrysomelinae</taxon>
        <taxon>Chrysomelini</taxon>
        <taxon>Phaedon</taxon>
    </lineage>
</organism>
<feature type="compositionally biased region" description="Low complexity" evidence="1">
    <location>
        <begin position="757"/>
        <end position="769"/>
    </location>
</feature>
<dbReference type="Gene3D" id="2.30.29.30">
    <property type="entry name" value="Pleckstrin-homology domain (PH domain)/Phosphotyrosine-binding domain (PTB)"/>
    <property type="match status" value="1"/>
</dbReference>
<dbReference type="Proteomes" id="UP001153737">
    <property type="component" value="Chromosome 7"/>
</dbReference>
<feature type="compositionally biased region" description="Low complexity" evidence="1">
    <location>
        <begin position="91"/>
        <end position="101"/>
    </location>
</feature>
<feature type="domain" description="PH" evidence="2">
    <location>
        <begin position="273"/>
        <end position="385"/>
    </location>
</feature>
<feature type="region of interest" description="Disordered" evidence="1">
    <location>
        <begin position="425"/>
        <end position="476"/>
    </location>
</feature>
<dbReference type="PANTHER" id="PTHR11243">
    <property type="entry name" value="GROWTH FACTOR RECEPTOR-BOUND PROTEIN"/>
    <property type="match status" value="1"/>
</dbReference>
<dbReference type="GO" id="GO:0071944">
    <property type="term" value="C:cell periphery"/>
    <property type="evidence" value="ECO:0007669"/>
    <property type="project" value="UniProtKB-ARBA"/>
</dbReference>
<dbReference type="SMART" id="SM00314">
    <property type="entry name" value="RA"/>
    <property type="match status" value="1"/>
</dbReference>
<dbReference type="SUPFAM" id="SSF50729">
    <property type="entry name" value="PH domain-like"/>
    <property type="match status" value="1"/>
</dbReference>
<name>A0A9P0DSD3_PHACE</name>
<dbReference type="InterPro" id="IPR000159">
    <property type="entry name" value="RA_dom"/>
</dbReference>
<feature type="compositionally biased region" description="Basic and acidic residues" evidence="1">
    <location>
        <begin position="32"/>
        <end position="41"/>
    </location>
</feature>
<dbReference type="OrthoDB" id="6235964at2759"/>
<dbReference type="InterPro" id="IPR039664">
    <property type="entry name" value="GRB/APBB1IP"/>
</dbReference>
<dbReference type="SUPFAM" id="SSF54236">
    <property type="entry name" value="Ubiquitin-like"/>
    <property type="match status" value="1"/>
</dbReference>
<feature type="compositionally biased region" description="Low complexity" evidence="1">
    <location>
        <begin position="570"/>
        <end position="593"/>
    </location>
</feature>
<reference evidence="4" key="2">
    <citation type="submission" date="2022-10" db="EMBL/GenBank/DDBJ databases">
        <authorList>
            <consortium name="ENA_rothamsted_submissions"/>
            <consortium name="culmorum"/>
            <person name="King R."/>
        </authorList>
    </citation>
    <scope>NUCLEOTIDE SEQUENCE</scope>
</reference>
<reference evidence="4" key="1">
    <citation type="submission" date="2022-01" db="EMBL/GenBank/DDBJ databases">
        <authorList>
            <person name="King R."/>
        </authorList>
    </citation>
    <scope>NUCLEOTIDE SEQUENCE</scope>
</reference>
<dbReference type="InterPro" id="IPR011993">
    <property type="entry name" value="PH-like_dom_sf"/>
</dbReference>
<protein>
    <submittedName>
        <fullName evidence="4">Uncharacterized protein</fullName>
    </submittedName>
</protein>
<feature type="compositionally biased region" description="Polar residues" evidence="1">
    <location>
        <begin position="532"/>
        <end position="542"/>
    </location>
</feature>
<feature type="compositionally biased region" description="Polar residues" evidence="1">
    <location>
        <begin position="770"/>
        <end position="796"/>
    </location>
</feature>
<sequence>MANLEDSQDVDLDAILGELCALETVCEREIGQARETKRHSDSQPTSQFEPRTHARSLSEASRITEDGAPMRLEPGRTESPDNDSAFSDTVSMLSSESSASSGGSGTKPQTLRLQNNMMQQDDASRLKAEKIRMAMEKIKEANIQKLFLKVFTMDGSAKSLLVDEKMVCSYVTRLLADKNHVQMEPKWAIVEHLPDLYMERFYEDHELLVDNLLLWTRESKNKIYFVEREDKIRLFLQPERYLLTSTDKKETLDFDEHSRNILLEEYFSSTNPPELEGPLYLKAESKKGWKKYHFVLRASGLYYFPKDKARSAKDLVCLATFDNNQIYYGLGWKKKYKAPTDCCFAIKHPRLQEPKSSKYIKYLCAEDRETLERWVVGMRLAKFGKQLMDNYRNLIDELAQEDLDILAHARSCSVSSIAVQSFPSNVTTPTQGYQSSEAGYGTQSETYSTSTDMSSGRHSRASSSSSSGCMSDGAPSSCENAFDSEFPMGTIKRKPTMKPSLPLTNITRQLKEVGETRDEVDSNSPLPPHSPVSYTNTGTLTRSHSRRKSNLSVQSDENSGTLKRQHAYKSRGSMESSRGSIESSRGSIESSRGLMESSRGSLESMGGRSGGSTPVRERAPNFVGERNGSYSPSGGSLREAGSPVGGGMDLPSCMTDSITSLPPPPETHGDVILNASPTYPPPPDIYRSNLSLDSLPPPPHPADLPPLTGEELTGSQLSLVSLPPPPGETFSPDAHDTGTVRRRKGGVGTPTEGGAGTPTEGGSPTESGSLDLTPTHSRLNTPVCSPPLSSAGSGCSTPVHAGPPGGFSPAHRGTYSPQELPPYVNPPQYRQSSTLPGNLAFGNPVGLRSSLRQSSLPRQISSNSIASTNSSGSSGNTACNVAQSSPVVQRKVNFQEPSSPKKTGKKISFNLTPQEVPPLPKKPPPPKRAESTKLTSPKKLVEPPKDFLKDLQRVMRKKWQVAQKCKLEPETTPHEVLGFRDPPVPLPDYKEHNVSNWVQEHYGAHNLYENVYRDAGADAVAEYATSPVHSRGSGAGSRRPPPPPPKRSETTHLSTPKAAH</sequence>
<dbReference type="SMART" id="SM00233">
    <property type="entry name" value="PH"/>
    <property type="match status" value="1"/>
</dbReference>
<dbReference type="InterPro" id="IPR001849">
    <property type="entry name" value="PH_domain"/>
</dbReference>
<dbReference type="PANTHER" id="PTHR11243:SF23">
    <property type="entry name" value="LD06925P"/>
    <property type="match status" value="1"/>
</dbReference>
<evidence type="ECO:0000259" key="3">
    <source>
        <dbReference type="SMART" id="SM00314"/>
    </source>
</evidence>
<proteinExistence type="predicted"/>
<dbReference type="Gene3D" id="3.10.20.90">
    <property type="entry name" value="Phosphatidylinositol 3-kinase Catalytic Subunit, Chain A, domain 1"/>
    <property type="match status" value="1"/>
</dbReference>
<feature type="domain" description="Ras-associating" evidence="3">
    <location>
        <begin position="144"/>
        <end position="230"/>
    </location>
</feature>
<dbReference type="CDD" id="cd16138">
    <property type="entry name" value="RA_MRL_MIG10"/>
    <property type="match status" value="1"/>
</dbReference>
<dbReference type="EMBL" id="OU896713">
    <property type="protein sequence ID" value="CAH1176072.1"/>
    <property type="molecule type" value="Genomic_DNA"/>
</dbReference>